<sequence length="170" mass="18005">MVQKNINLSNIFNTSRAQSKLLNISLVLLAAEPGELVGDHDVQLRSTLHNLLALAGGHVVGDLSAVSPVVHQQQLQLGDIVNNKLFELVGKVVPGLLVGAISNVGHQGASLELTPDAGVDTLGPAPAWLQKTLSARLVSTDRNASADDSNIQCQCIGKMCPSFYRISTYT</sequence>
<evidence type="ECO:0000313" key="1">
    <source>
        <dbReference type="EMBL" id="ACN26526.1"/>
    </source>
</evidence>
<accession>C0HHM3</accession>
<dbReference type="EMBL" id="BT084465">
    <property type="protein sequence ID" value="ACR34818.1"/>
    <property type="molecule type" value="mRNA"/>
</dbReference>
<protein>
    <submittedName>
        <fullName evidence="1">Uncharacterized protein</fullName>
    </submittedName>
</protein>
<reference evidence="1" key="1">
    <citation type="journal article" date="2009" name="PLoS Genet.">
        <title>Sequencing, mapping, and analysis of 27,455 maize full-length cDNAs.</title>
        <authorList>
            <person name="Soderlund C."/>
            <person name="Descour A."/>
            <person name="Kudrna D."/>
            <person name="Bomhoff M."/>
            <person name="Boyd L."/>
            <person name="Currie J."/>
            <person name="Angelova A."/>
            <person name="Collura K."/>
            <person name="Wissotski M."/>
            <person name="Ashley E."/>
            <person name="Morrow D."/>
            <person name="Fernandes J."/>
            <person name="Walbot V."/>
            <person name="Yu Y."/>
        </authorList>
    </citation>
    <scope>NUCLEOTIDE SEQUENCE</scope>
    <source>
        <strain evidence="1">B73</strain>
    </source>
</reference>
<dbReference type="EMBL" id="BT061829">
    <property type="protein sequence ID" value="ACN26526.1"/>
    <property type="molecule type" value="mRNA"/>
</dbReference>
<organism evidence="1">
    <name type="scientific">Zea mays</name>
    <name type="common">Maize</name>
    <dbReference type="NCBI Taxonomy" id="4577"/>
    <lineage>
        <taxon>Eukaryota</taxon>
        <taxon>Viridiplantae</taxon>
        <taxon>Streptophyta</taxon>
        <taxon>Embryophyta</taxon>
        <taxon>Tracheophyta</taxon>
        <taxon>Spermatophyta</taxon>
        <taxon>Magnoliopsida</taxon>
        <taxon>Liliopsida</taxon>
        <taxon>Poales</taxon>
        <taxon>Poaceae</taxon>
        <taxon>PACMAD clade</taxon>
        <taxon>Panicoideae</taxon>
        <taxon>Andropogonodae</taxon>
        <taxon>Andropogoneae</taxon>
        <taxon>Tripsacinae</taxon>
        <taxon>Zea</taxon>
    </lineage>
</organism>
<reference evidence="1" key="2">
    <citation type="submission" date="2012-06" db="EMBL/GenBank/DDBJ databases">
        <authorList>
            <person name="Yu Y."/>
            <person name="Currie J."/>
            <person name="Lomeli R."/>
            <person name="Angelova A."/>
            <person name="Collura K."/>
            <person name="Wissotski M."/>
            <person name="Campos D."/>
            <person name="Kudrna D."/>
            <person name="Golser W."/>
            <person name="Ashely E."/>
            <person name="Descour A."/>
            <person name="Fernandes J."/>
            <person name="Soderlund C."/>
            <person name="Walbot V."/>
        </authorList>
    </citation>
    <scope>NUCLEOTIDE SEQUENCE</scope>
    <source>
        <strain evidence="1">B73</strain>
    </source>
</reference>
<dbReference type="AlphaFoldDB" id="C0HHM3"/>
<proteinExistence type="evidence at transcript level"/>
<name>C0HHM3_MAIZE</name>